<dbReference type="EMBL" id="JADDIV010000006">
    <property type="protein sequence ID" value="MBE7369947.1"/>
    <property type="molecule type" value="Genomic_DNA"/>
</dbReference>
<dbReference type="RefSeq" id="WP_193678574.1">
    <property type="nucleotide sequence ID" value="NZ_JADDIV010000006.1"/>
</dbReference>
<evidence type="ECO:0000259" key="2">
    <source>
        <dbReference type="Pfam" id="PF07883"/>
    </source>
</evidence>
<evidence type="ECO:0000313" key="4">
    <source>
        <dbReference type="Proteomes" id="UP000806285"/>
    </source>
</evidence>
<keyword evidence="1" id="KW-0479">Metal-binding</keyword>
<evidence type="ECO:0000313" key="3">
    <source>
        <dbReference type="EMBL" id="MBE7369947.1"/>
    </source>
</evidence>
<organism evidence="3 4">
    <name type="scientific">Ramlibacter pallidus</name>
    <dbReference type="NCBI Taxonomy" id="2780087"/>
    <lineage>
        <taxon>Bacteria</taxon>
        <taxon>Pseudomonadati</taxon>
        <taxon>Pseudomonadota</taxon>
        <taxon>Betaproteobacteria</taxon>
        <taxon>Burkholderiales</taxon>
        <taxon>Comamonadaceae</taxon>
        <taxon>Ramlibacter</taxon>
    </lineage>
</organism>
<sequence length="128" mass="13380">MTRPLVLDQPRPAATPIPGILHATWAGHADGATSLSVWRQSVAPGGCTPPHSHPCEELVMCTAGRGEVHLDGQVHSFGPDQTVLLPAQVPHQIFNVGSGPLEMTAVFSATPVAVALPDGSALELPWRS</sequence>
<dbReference type="InterPro" id="IPR014710">
    <property type="entry name" value="RmlC-like_jellyroll"/>
</dbReference>
<dbReference type="SUPFAM" id="SSF51182">
    <property type="entry name" value="RmlC-like cupins"/>
    <property type="match status" value="1"/>
</dbReference>
<dbReference type="Proteomes" id="UP000806285">
    <property type="component" value="Unassembled WGS sequence"/>
</dbReference>
<name>A0ABR9SAF2_9BURK</name>
<dbReference type="InterPro" id="IPR013096">
    <property type="entry name" value="Cupin_2"/>
</dbReference>
<gene>
    <name evidence="3" type="ORF">IM787_20460</name>
</gene>
<comment type="caution">
    <text evidence="3">The sequence shown here is derived from an EMBL/GenBank/DDBJ whole genome shotgun (WGS) entry which is preliminary data.</text>
</comment>
<dbReference type="PANTHER" id="PTHR35848">
    <property type="entry name" value="OXALATE-BINDING PROTEIN"/>
    <property type="match status" value="1"/>
</dbReference>
<dbReference type="InterPro" id="IPR011051">
    <property type="entry name" value="RmlC_Cupin_sf"/>
</dbReference>
<protein>
    <submittedName>
        <fullName evidence="3">Cupin domain-containing protein</fullName>
    </submittedName>
</protein>
<accession>A0ABR9SAF2</accession>
<dbReference type="PANTHER" id="PTHR35848:SF6">
    <property type="entry name" value="CUPIN TYPE-2 DOMAIN-CONTAINING PROTEIN"/>
    <property type="match status" value="1"/>
</dbReference>
<feature type="domain" description="Cupin type-2" evidence="2">
    <location>
        <begin position="39"/>
        <end position="107"/>
    </location>
</feature>
<dbReference type="Gene3D" id="2.60.120.10">
    <property type="entry name" value="Jelly Rolls"/>
    <property type="match status" value="1"/>
</dbReference>
<dbReference type="InterPro" id="IPR051610">
    <property type="entry name" value="GPI/OXD"/>
</dbReference>
<proteinExistence type="predicted"/>
<reference evidence="3 4" key="1">
    <citation type="submission" date="2020-10" db="EMBL/GenBank/DDBJ databases">
        <title>Ramlibacter sp. HM2 16S ribosomal RNA gene Genome sequencing and assembly.</title>
        <authorList>
            <person name="Kang M."/>
        </authorList>
    </citation>
    <scope>NUCLEOTIDE SEQUENCE [LARGE SCALE GENOMIC DNA]</scope>
    <source>
        <strain evidence="3 4">HM2</strain>
    </source>
</reference>
<evidence type="ECO:0000256" key="1">
    <source>
        <dbReference type="ARBA" id="ARBA00022723"/>
    </source>
</evidence>
<keyword evidence="4" id="KW-1185">Reference proteome</keyword>
<dbReference type="Pfam" id="PF07883">
    <property type="entry name" value="Cupin_2"/>
    <property type="match status" value="1"/>
</dbReference>